<protein>
    <recommendedName>
        <fullName evidence="4">MULE transposase domain-containing protein</fullName>
    </recommendedName>
</protein>
<feature type="coiled-coil region" evidence="1">
    <location>
        <begin position="172"/>
        <end position="219"/>
    </location>
</feature>
<reference evidence="2 3" key="1">
    <citation type="submission" date="2016-03" db="EMBL/GenBank/DDBJ databases">
        <title>Choanephora cucurbitarum.</title>
        <authorList>
            <person name="Min B."/>
            <person name="Park H."/>
            <person name="Park J.-H."/>
            <person name="Shin H.-D."/>
            <person name="Choi I.-G."/>
        </authorList>
    </citation>
    <scope>NUCLEOTIDE SEQUENCE [LARGE SCALE GENOMIC DNA]</scope>
    <source>
        <strain evidence="2 3">KUS-F28377</strain>
    </source>
</reference>
<name>A0A1C7MTJ2_9FUNG</name>
<accession>A0A1C7MTJ2</accession>
<gene>
    <name evidence="2" type="ORF">A0J61_11778</name>
</gene>
<dbReference type="AlphaFoldDB" id="A0A1C7MTJ2"/>
<dbReference type="EMBL" id="LUGH01002469">
    <property type="protein sequence ID" value="OBZ80173.1"/>
    <property type="molecule type" value="Genomic_DNA"/>
</dbReference>
<keyword evidence="3" id="KW-1185">Reference proteome</keyword>
<keyword evidence="1" id="KW-0175">Coiled coil</keyword>
<feature type="non-terminal residue" evidence="2">
    <location>
        <position position="1"/>
    </location>
</feature>
<evidence type="ECO:0000313" key="3">
    <source>
        <dbReference type="Proteomes" id="UP000093000"/>
    </source>
</evidence>
<dbReference type="OrthoDB" id="2224309at2759"/>
<dbReference type="STRING" id="101091.A0A1C7MTJ2"/>
<sequence>IKETLYRLDKNDLISFDACLDRQLPMKNYVIFIGNLQLNSQNDKLFAHGFQSPVQVREMSLNKSFCLHATHGISPRSTEVLYSLVARDSHTKKGYPVAYMVINDRTVGPVNQWLTFLKQQGSFIPEAITIDCCVAELNAIRSALNGTYVHYCGFHVLKTWRKAMDQKVTLTVAHTQEEVGQYKKQLEQLLAQLLLTSEVTTFNELLAQLESKLEQENQVSFPAYFRRRWTQTEELRAKTVYFSGRRINRLDHLTFVLVNDVELHFAEEREFIMFNNGRMGLEQNEQAKRSFFAREVPANQLPSLIENPLGTDSSDVAIVNGNWFVGSLTSPSVKYSISVEDGFISK</sequence>
<evidence type="ECO:0000256" key="1">
    <source>
        <dbReference type="SAM" id="Coils"/>
    </source>
</evidence>
<proteinExistence type="predicted"/>
<dbReference type="Proteomes" id="UP000093000">
    <property type="component" value="Unassembled WGS sequence"/>
</dbReference>
<dbReference type="InParanoid" id="A0A1C7MTJ2"/>
<evidence type="ECO:0008006" key="4">
    <source>
        <dbReference type="Google" id="ProtNLM"/>
    </source>
</evidence>
<evidence type="ECO:0000313" key="2">
    <source>
        <dbReference type="EMBL" id="OBZ80173.1"/>
    </source>
</evidence>
<feature type="non-terminal residue" evidence="2">
    <location>
        <position position="346"/>
    </location>
</feature>
<comment type="caution">
    <text evidence="2">The sequence shown here is derived from an EMBL/GenBank/DDBJ whole genome shotgun (WGS) entry which is preliminary data.</text>
</comment>
<organism evidence="2 3">
    <name type="scientific">Choanephora cucurbitarum</name>
    <dbReference type="NCBI Taxonomy" id="101091"/>
    <lineage>
        <taxon>Eukaryota</taxon>
        <taxon>Fungi</taxon>
        <taxon>Fungi incertae sedis</taxon>
        <taxon>Mucoromycota</taxon>
        <taxon>Mucoromycotina</taxon>
        <taxon>Mucoromycetes</taxon>
        <taxon>Mucorales</taxon>
        <taxon>Mucorineae</taxon>
        <taxon>Choanephoraceae</taxon>
        <taxon>Choanephoroideae</taxon>
        <taxon>Choanephora</taxon>
    </lineage>
</organism>